<feature type="domain" description="EF-hand" evidence="7">
    <location>
        <begin position="893"/>
        <end position="928"/>
    </location>
</feature>
<dbReference type="Pfam" id="PF00023">
    <property type="entry name" value="Ank"/>
    <property type="match status" value="1"/>
</dbReference>
<dbReference type="EMBL" id="CAJZBQ010000054">
    <property type="protein sequence ID" value="CAG9332080.1"/>
    <property type="molecule type" value="Genomic_DNA"/>
</dbReference>
<dbReference type="Gene3D" id="1.10.238.10">
    <property type="entry name" value="EF-hand"/>
    <property type="match status" value="1"/>
</dbReference>
<feature type="coiled-coil region" evidence="5">
    <location>
        <begin position="653"/>
        <end position="680"/>
    </location>
</feature>
<dbReference type="InterPro" id="IPR018247">
    <property type="entry name" value="EF_Hand_1_Ca_BS"/>
</dbReference>
<dbReference type="PROSITE" id="PS00018">
    <property type="entry name" value="EF_HAND_1"/>
    <property type="match status" value="2"/>
</dbReference>
<dbReference type="AlphaFoldDB" id="A0AAU9KDR6"/>
<dbReference type="PROSITE" id="PS50222">
    <property type="entry name" value="EF_HAND_2"/>
    <property type="match status" value="2"/>
</dbReference>
<dbReference type="Proteomes" id="UP001162131">
    <property type="component" value="Unassembled WGS sequence"/>
</dbReference>
<dbReference type="SMART" id="SM00054">
    <property type="entry name" value="EFh"/>
    <property type="match status" value="2"/>
</dbReference>
<dbReference type="SMART" id="SM00248">
    <property type="entry name" value="ANK"/>
    <property type="match status" value="11"/>
</dbReference>
<dbReference type="PROSITE" id="PS50297">
    <property type="entry name" value="ANK_REP_REGION"/>
    <property type="match status" value="4"/>
</dbReference>
<dbReference type="PANTHER" id="PTHR24198:SF165">
    <property type="entry name" value="ANKYRIN REPEAT-CONTAINING PROTEIN-RELATED"/>
    <property type="match status" value="1"/>
</dbReference>
<name>A0AAU9KDR6_9CILI</name>
<dbReference type="PRINTS" id="PR01415">
    <property type="entry name" value="ANKYRIN"/>
</dbReference>
<evidence type="ECO:0000256" key="6">
    <source>
        <dbReference type="SAM" id="MobiDB-lite"/>
    </source>
</evidence>
<keyword evidence="9" id="KW-1185">Reference proteome</keyword>
<dbReference type="CDD" id="cd00051">
    <property type="entry name" value="EFh"/>
    <property type="match status" value="1"/>
</dbReference>
<reference evidence="8" key="1">
    <citation type="submission" date="2021-09" db="EMBL/GenBank/DDBJ databases">
        <authorList>
            <consortium name="AG Swart"/>
            <person name="Singh M."/>
            <person name="Singh A."/>
            <person name="Seah K."/>
            <person name="Emmerich C."/>
        </authorList>
    </citation>
    <scope>NUCLEOTIDE SEQUENCE</scope>
    <source>
        <strain evidence="8">ATCC30299</strain>
    </source>
</reference>
<dbReference type="InterPro" id="IPR002048">
    <property type="entry name" value="EF_hand_dom"/>
</dbReference>
<dbReference type="InterPro" id="IPR036770">
    <property type="entry name" value="Ankyrin_rpt-contain_sf"/>
</dbReference>
<dbReference type="SUPFAM" id="SSF48403">
    <property type="entry name" value="Ankyrin repeat"/>
    <property type="match status" value="2"/>
</dbReference>
<dbReference type="Gene3D" id="1.25.40.20">
    <property type="entry name" value="Ankyrin repeat-containing domain"/>
    <property type="match status" value="3"/>
</dbReference>
<gene>
    <name evidence="8" type="ORF">BSTOLATCC_MIC55535</name>
</gene>
<evidence type="ECO:0000313" key="8">
    <source>
        <dbReference type="EMBL" id="CAG9332080.1"/>
    </source>
</evidence>
<feature type="repeat" description="ANK" evidence="4">
    <location>
        <begin position="727"/>
        <end position="759"/>
    </location>
</feature>
<evidence type="ECO:0000256" key="3">
    <source>
        <dbReference type="ARBA" id="ARBA00023043"/>
    </source>
</evidence>
<sequence length="959" mass="110863">MDNAPISKSLSTTPTPKWNYSIDMTSSNFDSSTYWKKRLNATTVIKEEEPLSSEHKTISRRVPSIRSSKRILKENPDPDNAPQLERIKEHVKDNFNKRRHDVVQELTKGLSNSDLKSLKDMAIKRALNRTEKKLQSKITIMELFNSKVNERIESSKKIMTKIRIEENPLRISVIHTVLGKCLRVLEAHIDECRNDYQRGLKVNTIDQHGRTALHYAACLGQIGAIEMLIYSGTDPRIQDIYGRTALHYASLQDNKEVVDILINLYPKALRMLDKLSETTNDRTVARLLKYKRLRKMAKAKNTNAISIASMETSSIFVDFDVFDEEIHKIAERMDYSEGTNVMKPRRIATKIPTDFIGTVDHLGRTALHMAALCNTVPIIRALIDSGADLDVKDYNGKKPIDLVVSRVAATIIISKMKMPKAKHKSLKVTTDEQIFEQKNTIDTKDILLMDEESLLNYRNGQLSDNYMILAVKKNSLESVKVLLDRKMSPLTSNKNHWTSVHFAVKLNCMKILNLFIMGHEEIGKGKGFKYARPWVADSWAALDQITSENWTILHIAVSYSDPEILIWLLSIYKQRQEALIHRSTLPQQFQDMKIISLESMLEKDTKSRYTPFLMAVKQERMEMVQILMENNCNIYAHNEKMQNALHIATLNGNKKLIEMIVKADSDRNQLRNERDFKERKPRDLDITGRLTESFYHIWDYAKNGNFNMLREMILTKVFSVNAQTPKRKMTPLHIAVEGKQLHCIHVLIQLGANVKLTNFDGKTALDLALANQEYHFESVVIKMLRGDTMLNTSLSEIKLDQYYKDYMLHKTIVKKKLKFKDVEDYMKIPLFSNPRTRVKIEKATEDYWRIMRNQLNSKNIKLSELFNMIDKDKDGALTFVEFEGMMIWLGMPLNADQIQNLAMVLDRNQNGLVEYEELIRKFNESSVVDKQKRMNSGNFPKIKLAGQKSYEKLSKTFYM</sequence>
<dbReference type="PROSITE" id="PS50088">
    <property type="entry name" value="ANK_REPEAT"/>
    <property type="match status" value="4"/>
</dbReference>
<dbReference type="Pfam" id="PF12796">
    <property type="entry name" value="Ank_2"/>
    <property type="match status" value="3"/>
</dbReference>
<evidence type="ECO:0000256" key="2">
    <source>
        <dbReference type="ARBA" id="ARBA00022837"/>
    </source>
</evidence>
<dbReference type="Pfam" id="PF13499">
    <property type="entry name" value="EF-hand_7"/>
    <property type="match status" value="1"/>
</dbReference>
<feature type="repeat" description="ANK" evidence="4">
    <location>
        <begin position="241"/>
        <end position="263"/>
    </location>
</feature>
<keyword evidence="3 4" id="KW-0040">ANK repeat</keyword>
<evidence type="ECO:0000313" key="9">
    <source>
        <dbReference type="Proteomes" id="UP001162131"/>
    </source>
</evidence>
<dbReference type="SUPFAM" id="SSF47473">
    <property type="entry name" value="EF-hand"/>
    <property type="match status" value="1"/>
</dbReference>
<protein>
    <recommendedName>
        <fullName evidence="7">EF-hand domain-containing protein</fullName>
    </recommendedName>
</protein>
<keyword evidence="2" id="KW-0106">Calcium</keyword>
<comment type="caution">
    <text evidence="8">The sequence shown here is derived from an EMBL/GenBank/DDBJ whole genome shotgun (WGS) entry which is preliminary data.</text>
</comment>
<dbReference type="InterPro" id="IPR002110">
    <property type="entry name" value="Ankyrin_rpt"/>
</dbReference>
<organism evidence="8 9">
    <name type="scientific">Blepharisma stoltei</name>
    <dbReference type="NCBI Taxonomy" id="1481888"/>
    <lineage>
        <taxon>Eukaryota</taxon>
        <taxon>Sar</taxon>
        <taxon>Alveolata</taxon>
        <taxon>Ciliophora</taxon>
        <taxon>Postciliodesmatophora</taxon>
        <taxon>Heterotrichea</taxon>
        <taxon>Heterotrichida</taxon>
        <taxon>Blepharismidae</taxon>
        <taxon>Blepharisma</taxon>
    </lineage>
</organism>
<dbReference type="InterPro" id="IPR011992">
    <property type="entry name" value="EF-hand-dom_pair"/>
</dbReference>
<evidence type="ECO:0000259" key="7">
    <source>
        <dbReference type="PROSITE" id="PS50222"/>
    </source>
</evidence>
<dbReference type="GO" id="GO:0005509">
    <property type="term" value="F:calcium ion binding"/>
    <property type="evidence" value="ECO:0007669"/>
    <property type="project" value="InterPro"/>
</dbReference>
<evidence type="ECO:0000256" key="4">
    <source>
        <dbReference type="PROSITE-ProRule" id="PRU00023"/>
    </source>
</evidence>
<feature type="region of interest" description="Disordered" evidence="6">
    <location>
        <begin position="52"/>
        <end position="85"/>
    </location>
</feature>
<dbReference type="PANTHER" id="PTHR24198">
    <property type="entry name" value="ANKYRIN REPEAT AND PROTEIN KINASE DOMAIN-CONTAINING PROTEIN"/>
    <property type="match status" value="1"/>
</dbReference>
<feature type="repeat" description="ANK" evidence="4">
    <location>
        <begin position="362"/>
        <end position="394"/>
    </location>
</feature>
<accession>A0AAU9KDR6</accession>
<feature type="domain" description="EF-hand" evidence="7">
    <location>
        <begin position="857"/>
        <end position="892"/>
    </location>
</feature>
<evidence type="ECO:0000256" key="5">
    <source>
        <dbReference type="SAM" id="Coils"/>
    </source>
</evidence>
<proteinExistence type="predicted"/>
<keyword evidence="1" id="KW-0677">Repeat</keyword>
<keyword evidence="5" id="KW-0175">Coiled coil</keyword>
<feature type="repeat" description="ANK" evidence="4">
    <location>
        <begin position="208"/>
        <end position="240"/>
    </location>
</feature>
<evidence type="ECO:0000256" key="1">
    <source>
        <dbReference type="ARBA" id="ARBA00022737"/>
    </source>
</evidence>